<sequence>MSKLEIKENKKLVLKNVLIKELKGINMEDLNNEINKFLNTLKVLKVQTFGPLITKSYGTNIHEDGTISTNYDLMIQAHNYLQYKKQFKVEKQLECSHCIYLRFSDKPQYLQYAYSKLDIYFYENDIESNGVTYNVFVSETEDNIVVDIFKPVVIV</sequence>
<organism evidence="1 2">
    <name type="scientific">Anaerobranca gottschalkii DSM 13577</name>
    <dbReference type="NCBI Taxonomy" id="1120990"/>
    <lineage>
        <taxon>Bacteria</taxon>
        <taxon>Bacillati</taxon>
        <taxon>Bacillota</taxon>
        <taxon>Clostridia</taxon>
        <taxon>Eubacteriales</taxon>
        <taxon>Proteinivoracaceae</taxon>
        <taxon>Anaerobranca</taxon>
    </lineage>
</organism>
<name>A0A1I0B8L5_9FIRM</name>
<evidence type="ECO:0008006" key="3">
    <source>
        <dbReference type="Google" id="ProtNLM"/>
    </source>
</evidence>
<dbReference type="STRING" id="1120990.SAMN03080614_10349"/>
<keyword evidence="2" id="KW-1185">Reference proteome</keyword>
<accession>A0A1I0B8L5</accession>
<dbReference type="EMBL" id="FOIF01000034">
    <property type="protein sequence ID" value="SET03125.1"/>
    <property type="molecule type" value="Genomic_DNA"/>
</dbReference>
<dbReference type="AlphaFoldDB" id="A0A1I0B8L5"/>
<protein>
    <recommendedName>
        <fullName evidence="3">GyrI-like small molecule binding domain-containing protein</fullName>
    </recommendedName>
</protein>
<evidence type="ECO:0000313" key="2">
    <source>
        <dbReference type="Proteomes" id="UP000243819"/>
    </source>
</evidence>
<dbReference type="Proteomes" id="UP000243819">
    <property type="component" value="Unassembled WGS sequence"/>
</dbReference>
<reference evidence="2" key="1">
    <citation type="submission" date="2016-10" db="EMBL/GenBank/DDBJ databases">
        <authorList>
            <person name="Varghese N."/>
            <person name="Submissions S."/>
        </authorList>
    </citation>
    <scope>NUCLEOTIDE SEQUENCE [LARGE SCALE GENOMIC DNA]</scope>
    <source>
        <strain evidence="2">DSM 13577</strain>
    </source>
</reference>
<gene>
    <name evidence="1" type="ORF">SAMN03080614_10349</name>
</gene>
<dbReference type="RefSeq" id="WP_091351032.1">
    <property type="nucleotide sequence ID" value="NZ_FOIF01000034.1"/>
</dbReference>
<dbReference type="OrthoDB" id="1642523at2"/>
<proteinExistence type="predicted"/>
<evidence type="ECO:0000313" key="1">
    <source>
        <dbReference type="EMBL" id="SET03125.1"/>
    </source>
</evidence>